<dbReference type="RefSeq" id="WP_211699173.1">
    <property type="nucleotide sequence ID" value="NZ_CP046600.1"/>
</dbReference>
<dbReference type="Pfam" id="PF03471">
    <property type="entry name" value="CorC_HlyC"/>
    <property type="match status" value="1"/>
</dbReference>
<dbReference type="PANTHER" id="PTHR43099">
    <property type="entry name" value="UPF0053 PROTEIN YRKA"/>
    <property type="match status" value="1"/>
</dbReference>
<keyword evidence="3" id="KW-1003">Cell membrane</keyword>
<protein>
    <submittedName>
        <fullName evidence="13">DUF21 domain-containing protein</fullName>
    </submittedName>
</protein>
<dbReference type="InterPro" id="IPR000644">
    <property type="entry name" value="CBS_dom"/>
</dbReference>
<gene>
    <name evidence="13" type="ORF">F6B93_11255</name>
</gene>
<dbReference type="Pfam" id="PF01595">
    <property type="entry name" value="CNNM"/>
    <property type="match status" value="1"/>
</dbReference>
<proteinExistence type="inferred from homology"/>
<dbReference type="GO" id="GO:0050660">
    <property type="term" value="F:flavin adenine dinucleotide binding"/>
    <property type="evidence" value="ECO:0007669"/>
    <property type="project" value="InterPro"/>
</dbReference>
<dbReference type="InterPro" id="IPR005170">
    <property type="entry name" value="Transptr-assoc_dom"/>
</dbReference>
<dbReference type="SUPFAM" id="SSF54631">
    <property type="entry name" value="CBS-domain pair"/>
    <property type="match status" value="1"/>
</dbReference>
<dbReference type="GO" id="GO:0005886">
    <property type="term" value="C:plasma membrane"/>
    <property type="evidence" value="ECO:0007669"/>
    <property type="project" value="UniProtKB-SubCell"/>
</dbReference>
<feature type="domain" description="CBS" evidence="11">
    <location>
        <begin position="286"/>
        <end position="346"/>
    </location>
</feature>
<dbReference type="SMART" id="SM00116">
    <property type="entry name" value="CBS"/>
    <property type="match status" value="2"/>
</dbReference>
<accession>A0A975JZT6</accession>
<evidence type="ECO:0000256" key="10">
    <source>
        <dbReference type="PROSITE-ProRule" id="PRU01193"/>
    </source>
</evidence>
<evidence type="ECO:0000313" key="13">
    <source>
        <dbReference type="EMBL" id="QUR67598.1"/>
    </source>
</evidence>
<keyword evidence="8 10" id="KW-0472">Membrane</keyword>
<dbReference type="SMART" id="SM01091">
    <property type="entry name" value="CorC_HlyC"/>
    <property type="match status" value="1"/>
</dbReference>
<keyword evidence="4 10" id="KW-0812">Transmembrane</keyword>
<dbReference type="Pfam" id="PF00571">
    <property type="entry name" value="CBS"/>
    <property type="match status" value="2"/>
</dbReference>
<dbReference type="PROSITE" id="PS51371">
    <property type="entry name" value="CBS"/>
    <property type="match status" value="2"/>
</dbReference>
<dbReference type="InterPro" id="IPR051676">
    <property type="entry name" value="UPF0053_domain"/>
</dbReference>
<dbReference type="EMBL" id="CP046600">
    <property type="protein sequence ID" value="QUR67598.1"/>
    <property type="molecule type" value="Genomic_DNA"/>
</dbReference>
<keyword evidence="7 9" id="KW-0129">CBS domain</keyword>
<dbReference type="Gene3D" id="3.30.465.10">
    <property type="match status" value="1"/>
</dbReference>
<evidence type="ECO:0000313" key="14">
    <source>
        <dbReference type="Proteomes" id="UP000682202"/>
    </source>
</evidence>
<keyword evidence="14" id="KW-1185">Reference proteome</keyword>
<feature type="domain" description="CBS" evidence="11">
    <location>
        <begin position="224"/>
        <end position="285"/>
    </location>
</feature>
<evidence type="ECO:0000256" key="9">
    <source>
        <dbReference type="PROSITE-ProRule" id="PRU00703"/>
    </source>
</evidence>
<dbReference type="SUPFAM" id="SSF56176">
    <property type="entry name" value="FAD-binding/transporter-associated domain-like"/>
    <property type="match status" value="1"/>
</dbReference>
<evidence type="ECO:0000256" key="6">
    <source>
        <dbReference type="ARBA" id="ARBA00022989"/>
    </source>
</evidence>
<dbReference type="InterPro" id="IPR002550">
    <property type="entry name" value="CNNM"/>
</dbReference>
<evidence type="ECO:0000256" key="2">
    <source>
        <dbReference type="ARBA" id="ARBA00006337"/>
    </source>
</evidence>
<evidence type="ECO:0000256" key="1">
    <source>
        <dbReference type="ARBA" id="ARBA00004651"/>
    </source>
</evidence>
<feature type="domain" description="CNNM transmembrane" evidence="12">
    <location>
        <begin position="2"/>
        <end position="205"/>
    </location>
</feature>
<sequence length="459" mass="48502">MNLTGTLASWLAILALTAGTAVFVAAEFSLTALDRSTVEANARRGTTRDRFIRRAHRRLSFQLSGAQLGISVTTLAIGYLTEPLVSELPHPGLGAIGMSERVADGLTAFLALAAVTSVSMVFGELVPKYVGVARPLGTARAVVIPQVAFSALFTPAIRLTNGAANWIVRRLGIEPAEELRSARTPQELVSLVRSSARSGSLDDATAWLMRRSLQFGALTAEELMTPRSKIVALQTDDTVADLAAAAATSGFSRFPIVEGDLDQTIGMVHVKQAFEVSRCERAHTLLTTVAKPVTVVPSTLDGDAVMAQIRANTLHAAMVVDEYGGTAGMVTFEDLIEEIVGDVRDEHDDATPHVMVAGSGWRVSGLLRIDEVANATGYRAPEGPYETIGGLVLRALGHIPAAGETVELPASNKDGLAASSARWRATVVQMDGRRIDLLELVEQGPAGESGAESGSERAS</sequence>
<keyword evidence="6 10" id="KW-1133">Transmembrane helix</keyword>
<evidence type="ECO:0000256" key="4">
    <source>
        <dbReference type="ARBA" id="ARBA00022692"/>
    </source>
</evidence>
<keyword evidence="5" id="KW-0677">Repeat</keyword>
<evidence type="ECO:0000256" key="3">
    <source>
        <dbReference type="ARBA" id="ARBA00022475"/>
    </source>
</evidence>
<dbReference type="Gene3D" id="3.10.580.10">
    <property type="entry name" value="CBS-domain"/>
    <property type="match status" value="1"/>
</dbReference>
<dbReference type="InterPro" id="IPR016169">
    <property type="entry name" value="FAD-bd_PCMH_sub2"/>
</dbReference>
<dbReference type="CDD" id="cd04590">
    <property type="entry name" value="CBS_pair_CorC_HlyC_assoc"/>
    <property type="match status" value="1"/>
</dbReference>
<reference evidence="13" key="1">
    <citation type="submission" date="2019-12" db="EMBL/GenBank/DDBJ databases">
        <title>Mycobacterium spongiae sp. nov.</title>
        <authorList>
            <person name="Stinear T."/>
        </authorList>
    </citation>
    <scope>NUCLEOTIDE SEQUENCE</scope>
    <source>
        <strain evidence="13">FSD4b-SM</strain>
    </source>
</reference>
<dbReference type="KEGG" id="mspg:F6B93_11255"/>
<dbReference type="AlphaFoldDB" id="A0A975JZT6"/>
<evidence type="ECO:0000256" key="5">
    <source>
        <dbReference type="ARBA" id="ARBA00022737"/>
    </source>
</evidence>
<name>A0A975JZT6_9MYCO</name>
<dbReference type="PROSITE" id="PS51846">
    <property type="entry name" value="CNNM"/>
    <property type="match status" value="1"/>
</dbReference>
<organism evidence="13 14">
    <name type="scientific">Mycobacterium spongiae</name>
    <dbReference type="NCBI Taxonomy" id="886343"/>
    <lineage>
        <taxon>Bacteria</taxon>
        <taxon>Bacillati</taxon>
        <taxon>Actinomycetota</taxon>
        <taxon>Actinomycetes</taxon>
        <taxon>Mycobacteriales</taxon>
        <taxon>Mycobacteriaceae</taxon>
        <taxon>Mycobacterium</taxon>
    </lineage>
</organism>
<dbReference type="PANTHER" id="PTHR43099:SF6">
    <property type="entry name" value="UPF0053 PROTEIN RV1842C"/>
    <property type="match status" value="1"/>
</dbReference>
<evidence type="ECO:0000259" key="11">
    <source>
        <dbReference type="PROSITE" id="PS51371"/>
    </source>
</evidence>
<dbReference type="Proteomes" id="UP000682202">
    <property type="component" value="Chromosome"/>
</dbReference>
<evidence type="ECO:0000259" key="12">
    <source>
        <dbReference type="PROSITE" id="PS51846"/>
    </source>
</evidence>
<comment type="subcellular location">
    <subcellularLocation>
        <location evidence="1">Cell membrane</location>
        <topology evidence="1">Multi-pass membrane protein</topology>
    </subcellularLocation>
</comment>
<comment type="similarity">
    <text evidence="2">Belongs to the UPF0053 family.</text>
</comment>
<evidence type="ECO:0000256" key="7">
    <source>
        <dbReference type="ARBA" id="ARBA00023122"/>
    </source>
</evidence>
<dbReference type="InterPro" id="IPR046342">
    <property type="entry name" value="CBS_dom_sf"/>
</dbReference>
<evidence type="ECO:0000256" key="8">
    <source>
        <dbReference type="ARBA" id="ARBA00023136"/>
    </source>
</evidence>
<dbReference type="InterPro" id="IPR044751">
    <property type="entry name" value="Ion_transp-like_CBS"/>
</dbReference>
<dbReference type="InterPro" id="IPR036318">
    <property type="entry name" value="FAD-bd_PCMH-like_sf"/>
</dbReference>